<name>S5UAH4_9BACT</name>
<sequence>MILGIDLGTTYSAVATVGPDGRAFVLPNEVGEQTTPSVVHFESCSSVLVGTAAVQAGTVDPDNTVSLIKRQMGSDFDLVFHGVRHTPESVSALILRALVNTDEPVRAVITVPAYFGIREREATAQAARLAGIEVLELLSEPVAAALYYGTAELTSGGGTVLVYDLGGGTFDTTVLKVQPTGVSVIATDGDSKLGGADWDARIAEYLTERFAEAVPDVDPFDDDDFPHRVQAAAESAKRALSTTESRPVVLRACGASVTVTFDREILERLGADLVDRTMSIVRRVIGNAARYGTPDIRHAILVGGSSKMPAIAQAISEELTIEPRVVQPDLAVVLGAAIRAHQMTKTRGVTTSVVPRSFGILVHDSYDPEATREMVVHVVHQNQPLPAETSVSFCTVADGRERIRVQVYEQAGDLPSEEVGHNRRVLDGELTVPPLPAGSPIEITFRVDADGRLTVTAREPGSGARLDLQAYVDGVVDASTADDLTATLAGIAVRQ</sequence>
<dbReference type="SUPFAM" id="SSF100920">
    <property type="entry name" value="Heat shock protein 70kD (HSP70), peptide-binding domain"/>
    <property type="match status" value="1"/>
</dbReference>
<evidence type="ECO:0000256" key="2">
    <source>
        <dbReference type="ARBA" id="ARBA00022741"/>
    </source>
</evidence>
<dbReference type="PANTHER" id="PTHR19375">
    <property type="entry name" value="HEAT SHOCK PROTEIN 70KDA"/>
    <property type="match status" value="1"/>
</dbReference>
<dbReference type="Gene3D" id="3.90.640.10">
    <property type="entry name" value="Actin, Chain A, domain 4"/>
    <property type="match status" value="1"/>
</dbReference>
<protein>
    <submittedName>
        <fullName evidence="5">Chaperone protein DnaK</fullName>
    </submittedName>
</protein>
<keyword evidence="3" id="KW-0067">ATP-binding</keyword>
<dbReference type="GO" id="GO:0005524">
    <property type="term" value="F:ATP binding"/>
    <property type="evidence" value="ECO:0007669"/>
    <property type="project" value="UniProtKB-KW"/>
</dbReference>
<evidence type="ECO:0000256" key="3">
    <source>
        <dbReference type="ARBA" id="ARBA00022840"/>
    </source>
</evidence>
<proteinExistence type="inferred from homology"/>
<accession>S5UAH4</accession>
<keyword evidence="2" id="KW-0547">Nucleotide-binding</keyword>
<dbReference type="Pfam" id="PF00012">
    <property type="entry name" value="HSP70"/>
    <property type="match status" value="2"/>
</dbReference>
<dbReference type="PROSITE" id="PS00297">
    <property type="entry name" value="HSP70_1"/>
    <property type="match status" value="1"/>
</dbReference>
<dbReference type="EMBL" id="KF264539">
    <property type="protein sequence ID" value="AGS49284.1"/>
    <property type="molecule type" value="Genomic_DNA"/>
</dbReference>
<dbReference type="SUPFAM" id="SSF53067">
    <property type="entry name" value="Actin-like ATPase domain"/>
    <property type="match status" value="2"/>
</dbReference>
<keyword evidence="4" id="KW-0143">Chaperone</keyword>
<dbReference type="Gene3D" id="2.60.34.10">
    <property type="entry name" value="Substrate Binding Domain Of DNAk, Chain A, domain 1"/>
    <property type="match status" value="1"/>
</dbReference>
<reference evidence="5" key="1">
    <citation type="journal article" date="2013" name="Proc. Natl. Acad. Sci. U.S.A.">
        <title>Mapping gene clusters within arrayed metagenomic libraries to expand the structural diversity of biomedically relevant natural products.</title>
        <authorList>
            <person name="Owen J.G."/>
            <person name="Reddy B.V."/>
            <person name="Ternei M.A."/>
            <person name="Charlop-Powers Z."/>
            <person name="Calle P.Y."/>
            <person name="Kim J.H."/>
            <person name="Brady S.F."/>
        </authorList>
    </citation>
    <scope>NUCLEOTIDE SEQUENCE</scope>
</reference>
<dbReference type="InterPro" id="IPR029047">
    <property type="entry name" value="HSP70_peptide-bd_sf"/>
</dbReference>
<dbReference type="FunFam" id="3.90.640.10:FF:000003">
    <property type="entry name" value="Molecular chaperone DnaK"/>
    <property type="match status" value="1"/>
</dbReference>
<dbReference type="InterPro" id="IPR013126">
    <property type="entry name" value="Hsp_70_fam"/>
</dbReference>
<dbReference type="AlphaFoldDB" id="S5UAH4"/>
<evidence type="ECO:0000256" key="1">
    <source>
        <dbReference type="ARBA" id="ARBA00007381"/>
    </source>
</evidence>
<comment type="similarity">
    <text evidence="1">Belongs to the heat shock protein 70 family.</text>
</comment>
<evidence type="ECO:0000256" key="4">
    <source>
        <dbReference type="ARBA" id="ARBA00023186"/>
    </source>
</evidence>
<dbReference type="GO" id="GO:0140662">
    <property type="term" value="F:ATP-dependent protein folding chaperone"/>
    <property type="evidence" value="ECO:0007669"/>
    <property type="project" value="InterPro"/>
</dbReference>
<organism evidence="5">
    <name type="scientific">uncultured bacterium esnapd2</name>
    <dbReference type="NCBI Taxonomy" id="1366601"/>
    <lineage>
        <taxon>Bacteria</taxon>
        <taxon>environmental samples</taxon>
    </lineage>
</organism>
<dbReference type="PROSITE" id="PS00329">
    <property type="entry name" value="HSP70_2"/>
    <property type="match status" value="1"/>
</dbReference>
<dbReference type="CDD" id="cd24029">
    <property type="entry name" value="ASKHA_NBD_HSP70_DnaK_HscA_HscC"/>
    <property type="match status" value="1"/>
</dbReference>
<dbReference type="InterPro" id="IPR043129">
    <property type="entry name" value="ATPase_NBD"/>
</dbReference>
<dbReference type="FunFam" id="3.30.420.40:FF:000545">
    <property type="entry name" value="Endoplasmic reticulum chaperone BiP"/>
    <property type="match status" value="1"/>
</dbReference>
<dbReference type="Gene3D" id="3.30.420.40">
    <property type="match status" value="2"/>
</dbReference>
<evidence type="ECO:0000313" key="5">
    <source>
        <dbReference type="EMBL" id="AGS49284.1"/>
    </source>
</evidence>
<dbReference type="PRINTS" id="PR00301">
    <property type="entry name" value="HEATSHOCK70"/>
</dbReference>
<dbReference type="InterPro" id="IPR018181">
    <property type="entry name" value="Heat_shock_70_CS"/>
</dbReference>